<dbReference type="AlphaFoldDB" id="A0AAD4JY99"/>
<organism evidence="1 2">
    <name type="scientific">Drosophila rubida</name>
    <dbReference type="NCBI Taxonomy" id="30044"/>
    <lineage>
        <taxon>Eukaryota</taxon>
        <taxon>Metazoa</taxon>
        <taxon>Ecdysozoa</taxon>
        <taxon>Arthropoda</taxon>
        <taxon>Hexapoda</taxon>
        <taxon>Insecta</taxon>
        <taxon>Pterygota</taxon>
        <taxon>Neoptera</taxon>
        <taxon>Endopterygota</taxon>
        <taxon>Diptera</taxon>
        <taxon>Brachycera</taxon>
        <taxon>Muscomorpha</taxon>
        <taxon>Ephydroidea</taxon>
        <taxon>Drosophilidae</taxon>
        <taxon>Drosophila</taxon>
    </lineage>
</organism>
<dbReference type="PANTHER" id="PTHR20898">
    <property type="entry name" value="DAEDALUS ON 3-RELATED-RELATED"/>
    <property type="match status" value="1"/>
</dbReference>
<dbReference type="EMBL" id="JAJJHW010002585">
    <property type="protein sequence ID" value="KAH8369812.1"/>
    <property type="molecule type" value="Genomic_DNA"/>
</dbReference>
<proteinExistence type="predicted"/>
<dbReference type="Proteomes" id="UP001200034">
    <property type="component" value="Unassembled WGS sequence"/>
</dbReference>
<comment type="caution">
    <text evidence="1">The sequence shown here is derived from an EMBL/GenBank/DDBJ whole genome shotgun (WGS) entry which is preliminary data.</text>
</comment>
<evidence type="ECO:0000313" key="2">
    <source>
        <dbReference type="Proteomes" id="UP001200034"/>
    </source>
</evidence>
<dbReference type="Pfam" id="PF06477">
    <property type="entry name" value="DUF1091"/>
    <property type="match status" value="1"/>
</dbReference>
<keyword evidence="2" id="KW-1185">Reference proteome</keyword>
<gene>
    <name evidence="1" type="ORF">KR093_001024</name>
</gene>
<reference evidence="1" key="1">
    <citation type="journal article" date="2021" name="Mol. Ecol. Resour.">
        <title>Phylogenomic analyses of the genus Drosophila reveals genomic signals of climate adaptation.</title>
        <authorList>
            <person name="Li F."/>
            <person name="Rane R.V."/>
            <person name="Luria V."/>
            <person name="Xiong Z."/>
            <person name="Chen J."/>
            <person name="Li Z."/>
            <person name="Catullo R.A."/>
            <person name="Griffin P.C."/>
            <person name="Schiffer M."/>
            <person name="Pearce S."/>
            <person name="Lee S.F."/>
            <person name="McElroy K."/>
            <person name="Stocker A."/>
            <person name="Shirriffs J."/>
            <person name="Cockerell F."/>
            <person name="Coppin C."/>
            <person name="Sgro C.M."/>
            <person name="Karger A."/>
            <person name="Cain J.W."/>
            <person name="Weber J.A."/>
            <person name="Santpere G."/>
            <person name="Kirschner M.W."/>
            <person name="Hoffmann A.A."/>
            <person name="Oakeshott J.G."/>
            <person name="Zhang G."/>
        </authorList>
    </citation>
    <scope>NUCLEOTIDE SEQUENCE</scope>
    <source>
        <strain evidence="1">BGI-SZ-2011g</strain>
    </source>
</reference>
<feature type="non-terminal residue" evidence="1">
    <location>
        <position position="1"/>
    </location>
</feature>
<name>A0AAD4JY99_9MUSC</name>
<accession>A0AAD4JY99</accession>
<protein>
    <submittedName>
        <fullName evidence="1">Uncharacterized protein</fullName>
    </submittedName>
</protein>
<dbReference type="InterPro" id="IPR010512">
    <property type="entry name" value="DUF1091"/>
</dbReference>
<evidence type="ECO:0000313" key="1">
    <source>
        <dbReference type="EMBL" id="KAH8369812.1"/>
    </source>
</evidence>
<sequence>VRTIIEALETNCDHDFVEYFHQVNDSEVYTFRVVKEDASFTIGITIKALKSQRIMYQMKKLEGCQFLNNPFISRAFGRTYSMIVVNKTIFSCPIKPKVYFLQNMRRAKALQYFHPPGRYHLSIRMKMSASQAPFVMEVVWKYKVINV</sequence>
<dbReference type="PANTHER" id="PTHR20898:SF1">
    <property type="entry name" value="MD-2-RELATED LIPID-RECOGNITION DOMAIN-CONTAINING PROTEIN"/>
    <property type="match status" value="1"/>
</dbReference>